<comment type="caution">
    <text evidence="1">The sequence shown here is derived from an EMBL/GenBank/DDBJ whole genome shotgun (WGS) entry which is preliminary data.</text>
</comment>
<dbReference type="RefSeq" id="WP_190427420.1">
    <property type="nucleotide sequence ID" value="NZ_JAAOCA010000073.1"/>
</dbReference>
<protein>
    <recommendedName>
        <fullName evidence="3">Lipoprotein</fullName>
    </recommendedName>
</protein>
<name>A0ABR7ZAU5_9PSED</name>
<keyword evidence="2" id="KW-1185">Reference proteome</keyword>
<evidence type="ECO:0008006" key="3">
    <source>
        <dbReference type="Google" id="ProtNLM"/>
    </source>
</evidence>
<sequence length="118" mass="12523">MGRLIATFGAAICCCISLSAAGDQSRGIYKAPPNLVKKAQHSVAAKMRDPSSAQFRNVMAKGISSDPKKWSICGEVNGKNGFGGYAGFTRFAYDESLNDSWIEAGDAPDPMVRTLCGN</sequence>
<dbReference type="Proteomes" id="UP000805841">
    <property type="component" value="Unassembled WGS sequence"/>
</dbReference>
<proteinExistence type="predicted"/>
<evidence type="ECO:0000313" key="1">
    <source>
        <dbReference type="EMBL" id="MBD1602424.1"/>
    </source>
</evidence>
<dbReference type="EMBL" id="JAAOCA010000073">
    <property type="protein sequence ID" value="MBD1602424.1"/>
    <property type="molecule type" value="Genomic_DNA"/>
</dbReference>
<organism evidence="1 2">
    <name type="scientific">Pseudomonas typographi</name>
    <dbReference type="NCBI Taxonomy" id="2715964"/>
    <lineage>
        <taxon>Bacteria</taxon>
        <taxon>Pseudomonadati</taxon>
        <taxon>Pseudomonadota</taxon>
        <taxon>Gammaproteobacteria</taxon>
        <taxon>Pseudomonadales</taxon>
        <taxon>Pseudomonadaceae</taxon>
        <taxon>Pseudomonas</taxon>
    </lineage>
</organism>
<accession>A0ABR7ZAU5</accession>
<reference evidence="1 2" key="1">
    <citation type="journal article" date="2020" name="Insects">
        <title>Bacteria Belonging to Pseudomonas typographi sp. nov. from the Bark Beetle Ips typographus Have Genomic Potential to Aid in the Host Ecology.</title>
        <authorList>
            <person name="Peral-Aranega E."/>
            <person name="Saati-Santamaria Z."/>
            <person name="Kolarik M."/>
            <person name="Rivas R."/>
            <person name="Garcia-Fraile P."/>
        </authorList>
    </citation>
    <scope>NUCLEOTIDE SEQUENCE [LARGE SCALE GENOMIC DNA]</scope>
    <source>
        <strain evidence="1 2">CA3A</strain>
    </source>
</reference>
<evidence type="ECO:0000313" key="2">
    <source>
        <dbReference type="Proteomes" id="UP000805841"/>
    </source>
</evidence>
<gene>
    <name evidence="1" type="ORF">HAQ05_27480</name>
</gene>